<name>A0A8H2WPA3_9AGAM</name>
<dbReference type="PANTHER" id="PTHR10826:SF1">
    <property type="entry name" value="COMPLEMENT COMPONENT 1 Q SUBCOMPONENT-BINDING PROTEIN, MITOCHONDRIAL"/>
    <property type="match status" value="1"/>
</dbReference>
<reference evidence="1" key="1">
    <citation type="submission" date="2021-01" db="EMBL/GenBank/DDBJ databases">
        <authorList>
            <person name="Kaushik A."/>
        </authorList>
    </citation>
    <scope>NUCLEOTIDE SEQUENCE</scope>
    <source>
        <strain evidence="1">AG1-1C</strain>
    </source>
</reference>
<dbReference type="OrthoDB" id="1470350at2759"/>
<dbReference type="Gene3D" id="3.10.280.10">
    <property type="entry name" value="Mitochondrial glycoprotein"/>
    <property type="match status" value="1"/>
</dbReference>
<dbReference type="InterPro" id="IPR036561">
    <property type="entry name" value="MAM33_sf"/>
</dbReference>
<protein>
    <recommendedName>
        <fullName evidence="3">Mitochondrial acidic protein mam33</fullName>
    </recommendedName>
</protein>
<dbReference type="PANTHER" id="PTHR10826">
    <property type="entry name" value="COMPLEMENT COMPONENT 1"/>
    <property type="match status" value="1"/>
</dbReference>
<dbReference type="SUPFAM" id="SSF54529">
    <property type="entry name" value="Mitochondrial glycoprotein MAM33-like"/>
    <property type="match status" value="1"/>
</dbReference>
<proteinExistence type="predicted"/>
<gene>
    <name evidence="1" type="ORF">RDB_LOCUS54512</name>
</gene>
<dbReference type="AlphaFoldDB" id="A0A8H2WPA3"/>
<dbReference type="GO" id="GO:0005759">
    <property type="term" value="C:mitochondrial matrix"/>
    <property type="evidence" value="ECO:0007669"/>
    <property type="project" value="InterPro"/>
</dbReference>
<dbReference type="GO" id="GO:0042256">
    <property type="term" value="P:cytosolic ribosome assembly"/>
    <property type="evidence" value="ECO:0007669"/>
    <property type="project" value="TreeGrafter"/>
</dbReference>
<evidence type="ECO:0000313" key="2">
    <source>
        <dbReference type="Proteomes" id="UP000663846"/>
    </source>
</evidence>
<evidence type="ECO:0000313" key="1">
    <source>
        <dbReference type="EMBL" id="CAE6399657.1"/>
    </source>
</evidence>
<dbReference type="InterPro" id="IPR003428">
    <property type="entry name" value="MAM33"/>
</dbReference>
<comment type="caution">
    <text evidence="1">The sequence shown here is derived from an EMBL/GenBank/DDBJ whole genome shotgun (WGS) entry which is preliminary data.</text>
</comment>
<dbReference type="EMBL" id="CAJMWS010000302">
    <property type="protein sequence ID" value="CAE6399657.1"/>
    <property type="molecule type" value="Genomic_DNA"/>
</dbReference>
<organism evidence="1 2">
    <name type="scientific">Rhizoctonia solani</name>
    <dbReference type="NCBI Taxonomy" id="456999"/>
    <lineage>
        <taxon>Eukaryota</taxon>
        <taxon>Fungi</taxon>
        <taxon>Dikarya</taxon>
        <taxon>Basidiomycota</taxon>
        <taxon>Agaricomycotina</taxon>
        <taxon>Agaricomycetes</taxon>
        <taxon>Cantharellales</taxon>
        <taxon>Ceratobasidiaceae</taxon>
        <taxon>Rhizoctonia</taxon>
    </lineage>
</organism>
<evidence type="ECO:0008006" key="3">
    <source>
        <dbReference type="Google" id="ProtNLM"/>
    </source>
</evidence>
<sequence>MSLRALRSVSSLITHSSVPRIVPRTIRNPLSRTSVAPRFAAPATRAFGATAWRPSQGETDLSLSQRLHEETNFELQAAKANAEVPAFLKEFQSSGIWKIEDVEGHDEVALERTFGNETIRVLFSIADIDAPQDPAFEDVEGADGEDAPIPTPPIRCSIVITKGSDQGALSIDALAQDGAMVVDNISFYKNAKLATELTSEADWKRRGLYIGPQFDHLDTNVQEEFERYLDERGIGGDLALFVPDYAEYKEQKEYVKWLQNVKSFIDV</sequence>
<dbReference type="Proteomes" id="UP000663846">
    <property type="component" value="Unassembled WGS sequence"/>
</dbReference>
<dbReference type="Pfam" id="PF02330">
    <property type="entry name" value="MAM33"/>
    <property type="match status" value="1"/>
</dbReference>
<accession>A0A8H2WPA3</accession>